<accession>A0A5C6EHJ8</accession>
<dbReference type="RefSeq" id="WP_146536446.1">
    <property type="nucleotide sequence ID" value="NZ_SJPX01000005.1"/>
</dbReference>
<evidence type="ECO:0000313" key="1">
    <source>
        <dbReference type="EMBL" id="TWU48020.1"/>
    </source>
</evidence>
<organism evidence="1 2">
    <name type="scientific">Rubripirellula reticaptiva</name>
    <dbReference type="NCBI Taxonomy" id="2528013"/>
    <lineage>
        <taxon>Bacteria</taxon>
        <taxon>Pseudomonadati</taxon>
        <taxon>Planctomycetota</taxon>
        <taxon>Planctomycetia</taxon>
        <taxon>Pirellulales</taxon>
        <taxon>Pirellulaceae</taxon>
        <taxon>Rubripirellula</taxon>
    </lineage>
</organism>
<protein>
    <submittedName>
        <fullName evidence="1">Uncharacterized protein</fullName>
    </submittedName>
</protein>
<name>A0A5C6EHJ8_9BACT</name>
<proteinExistence type="predicted"/>
<sequence length="293" mass="33614">MYLSFQKELLRLLLFTSWICPNFAFECAVHADDDVEYPLPSSFLLERMMRESGGDATNVPRKPIQRRVDWRGQRGRLYLASPELNPAVELKALLVEKKILPVAEIDRMYTNRTGSRRDDDVFARYQGEENSLNKKDLAVIAKREAQLSTEFWDELSPKLGKEQRVDIASRLIARLRLNATSVEIVSNYLSLSEEQQKKSAASGQRIQRAFQTSLESERGPVKDPSIAEEFFKGLLVFDRQQLRLFLEACDFLEEDEPMEKAIERFPKSDQELAMQVILFAEGPSDREESGASN</sequence>
<dbReference type="AlphaFoldDB" id="A0A5C6EHJ8"/>
<keyword evidence="2" id="KW-1185">Reference proteome</keyword>
<reference evidence="1 2" key="1">
    <citation type="submission" date="2019-02" db="EMBL/GenBank/DDBJ databases">
        <title>Deep-cultivation of Planctomycetes and their phenomic and genomic characterization uncovers novel biology.</title>
        <authorList>
            <person name="Wiegand S."/>
            <person name="Jogler M."/>
            <person name="Boedeker C."/>
            <person name="Pinto D."/>
            <person name="Vollmers J."/>
            <person name="Rivas-Marin E."/>
            <person name="Kohn T."/>
            <person name="Peeters S.H."/>
            <person name="Heuer A."/>
            <person name="Rast P."/>
            <person name="Oberbeckmann S."/>
            <person name="Bunk B."/>
            <person name="Jeske O."/>
            <person name="Meyerdierks A."/>
            <person name="Storesund J.E."/>
            <person name="Kallscheuer N."/>
            <person name="Luecker S."/>
            <person name="Lage O.M."/>
            <person name="Pohl T."/>
            <person name="Merkel B.J."/>
            <person name="Hornburger P."/>
            <person name="Mueller R.-W."/>
            <person name="Bruemmer F."/>
            <person name="Labrenz M."/>
            <person name="Spormann A.M."/>
            <person name="Op Den Camp H."/>
            <person name="Overmann J."/>
            <person name="Amann R."/>
            <person name="Jetten M.S.M."/>
            <person name="Mascher T."/>
            <person name="Medema M.H."/>
            <person name="Devos D.P."/>
            <person name="Kaster A.-K."/>
            <person name="Ovreas L."/>
            <person name="Rohde M."/>
            <person name="Galperin M.Y."/>
            <person name="Jogler C."/>
        </authorList>
    </citation>
    <scope>NUCLEOTIDE SEQUENCE [LARGE SCALE GENOMIC DNA]</scope>
    <source>
        <strain evidence="1 2">Poly59</strain>
    </source>
</reference>
<dbReference type="EMBL" id="SJPX01000005">
    <property type="protein sequence ID" value="TWU48020.1"/>
    <property type="molecule type" value="Genomic_DNA"/>
</dbReference>
<gene>
    <name evidence="1" type="ORF">Poly59_48640</name>
</gene>
<comment type="caution">
    <text evidence="1">The sequence shown here is derived from an EMBL/GenBank/DDBJ whole genome shotgun (WGS) entry which is preliminary data.</text>
</comment>
<dbReference type="Proteomes" id="UP000317977">
    <property type="component" value="Unassembled WGS sequence"/>
</dbReference>
<evidence type="ECO:0000313" key="2">
    <source>
        <dbReference type="Proteomes" id="UP000317977"/>
    </source>
</evidence>